<reference evidence="3" key="1">
    <citation type="journal article" date="2019" name="Int. J. Syst. Evol. Microbiol.">
        <title>The Global Catalogue of Microorganisms (GCM) 10K type strain sequencing project: providing services to taxonomists for standard genome sequencing and annotation.</title>
        <authorList>
            <consortium name="The Broad Institute Genomics Platform"/>
            <consortium name="The Broad Institute Genome Sequencing Center for Infectious Disease"/>
            <person name="Wu L."/>
            <person name="Ma J."/>
        </authorList>
    </citation>
    <scope>NUCLEOTIDE SEQUENCE [LARGE SCALE GENOMIC DNA]</scope>
    <source>
        <strain evidence="3">JCM 14718</strain>
    </source>
</reference>
<organism evidence="2 3">
    <name type="scientific">Fodinicola feengrottensis</name>
    <dbReference type="NCBI Taxonomy" id="435914"/>
    <lineage>
        <taxon>Bacteria</taxon>
        <taxon>Bacillati</taxon>
        <taxon>Actinomycetota</taxon>
        <taxon>Actinomycetes</taxon>
        <taxon>Mycobacteriales</taxon>
        <taxon>Fodinicola</taxon>
    </lineage>
</organism>
<keyword evidence="3" id="KW-1185">Reference proteome</keyword>
<accession>A0ABP4T1X3</accession>
<gene>
    <name evidence="2" type="ORF">GCM10009765_32690</name>
</gene>
<protein>
    <submittedName>
        <fullName evidence="2">Uncharacterized protein</fullName>
    </submittedName>
</protein>
<dbReference type="Proteomes" id="UP001500618">
    <property type="component" value="Unassembled WGS sequence"/>
</dbReference>
<proteinExistence type="predicted"/>
<feature type="transmembrane region" description="Helical" evidence="1">
    <location>
        <begin position="6"/>
        <end position="25"/>
    </location>
</feature>
<evidence type="ECO:0000313" key="2">
    <source>
        <dbReference type="EMBL" id="GAA1680988.1"/>
    </source>
</evidence>
<name>A0ABP4T1X3_9ACTN</name>
<comment type="caution">
    <text evidence="2">The sequence shown here is derived from an EMBL/GenBank/DDBJ whole genome shotgun (WGS) entry which is preliminary data.</text>
</comment>
<dbReference type="EMBL" id="BAAANY010000009">
    <property type="protein sequence ID" value="GAA1680988.1"/>
    <property type="molecule type" value="Genomic_DNA"/>
</dbReference>
<keyword evidence="1" id="KW-1133">Transmembrane helix</keyword>
<evidence type="ECO:0000313" key="3">
    <source>
        <dbReference type="Proteomes" id="UP001500618"/>
    </source>
</evidence>
<feature type="transmembrane region" description="Helical" evidence="1">
    <location>
        <begin position="37"/>
        <end position="56"/>
    </location>
</feature>
<keyword evidence="1" id="KW-0472">Membrane</keyword>
<evidence type="ECO:0000256" key="1">
    <source>
        <dbReference type="SAM" id="Phobius"/>
    </source>
</evidence>
<keyword evidence="1" id="KW-0812">Transmembrane</keyword>
<sequence>MVSVKSLAAKILPTLIGLALFFYVVKEPHQAGAQVHTLLNFLIHVMTSFASFAGSIS</sequence>